<sequence length="199" mass="21805">MLKKKGAVLPRTTPLDKGQKLTASIASNDAKGYKVYFYGAPKALPIGDPSLSPDGKIPVAASFTARGKDTKRDKDLFAKIDFSQWPAEQAVDLGHKIKGYPEGAAGSQYLSWKEGRWQLQLRSTTEDKIDNAAIARKIVNYLEKNALPAPHDNGKITIDYRPGGKEVKVGVYWQDGDIVYELETGRVPIDALTMAVSVK</sequence>
<accession>A0A229NXI9</accession>
<keyword evidence="2" id="KW-1185">Reference proteome</keyword>
<evidence type="ECO:0000313" key="2">
    <source>
        <dbReference type="Proteomes" id="UP000215145"/>
    </source>
</evidence>
<organism evidence="1 2">
    <name type="scientific">Paenibacillus herberti</name>
    <dbReference type="NCBI Taxonomy" id="1619309"/>
    <lineage>
        <taxon>Bacteria</taxon>
        <taxon>Bacillati</taxon>
        <taxon>Bacillota</taxon>
        <taxon>Bacilli</taxon>
        <taxon>Bacillales</taxon>
        <taxon>Paenibacillaceae</taxon>
        <taxon>Paenibacillus</taxon>
    </lineage>
</organism>
<name>A0A229NXI9_9BACL</name>
<reference evidence="1 2" key="1">
    <citation type="submission" date="2017-07" db="EMBL/GenBank/DDBJ databases">
        <title>Paenibacillus herberti R33 genome sequencing and assembly.</title>
        <authorList>
            <person name="Su W."/>
        </authorList>
    </citation>
    <scope>NUCLEOTIDE SEQUENCE [LARGE SCALE GENOMIC DNA]</scope>
    <source>
        <strain evidence="1 2">R33</strain>
    </source>
</reference>
<dbReference type="EMBL" id="NMUQ01000002">
    <property type="protein sequence ID" value="OXM14349.1"/>
    <property type="molecule type" value="Genomic_DNA"/>
</dbReference>
<comment type="caution">
    <text evidence="1">The sequence shown here is derived from an EMBL/GenBank/DDBJ whole genome shotgun (WGS) entry which is preliminary data.</text>
</comment>
<proteinExistence type="predicted"/>
<evidence type="ECO:0000313" key="1">
    <source>
        <dbReference type="EMBL" id="OXM14349.1"/>
    </source>
</evidence>
<dbReference type="AlphaFoldDB" id="A0A229NXI9"/>
<dbReference type="Proteomes" id="UP000215145">
    <property type="component" value="Unassembled WGS sequence"/>
</dbReference>
<protein>
    <submittedName>
        <fullName evidence="1">Uncharacterized protein</fullName>
    </submittedName>
</protein>
<gene>
    <name evidence="1" type="ORF">CGZ75_15485</name>
</gene>